<evidence type="ECO:0000256" key="1">
    <source>
        <dbReference type="SAM" id="SignalP"/>
    </source>
</evidence>
<evidence type="ECO:0000313" key="2">
    <source>
        <dbReference type="EMBL" id="SFJ60574.1"/>
    </source>
</evidence>
<keyword evidence="1" id="KW-0732">Signal</keyword>
<dbReference type="RefSeq" id="WP_090679711.1">
    <property type="nucleotide sequence ID" value="NZ_FORU01000011.1"/>
</dbReference>
<organism evidence="2 3">
    <name type="scientific">Myroides guanonis</name>
    <dbReference type="NCBI Taxonomy" id="1150112"/>
    <lineage>
        <taxon>Bacteria</taxon>
        <taxon>Pseudomonadati</taxon>
        <taxon>Bacteroidota</taxon>
        <taxon>Flavobacteriia</taxon>
        <taxon>Flavobacteriales</taxon>
        <taxon>Flavobacteriaceae</taxon>
        <taxon>Myroides</taxon>
    </lineage>
</organism>
<protein>
    <recommendedName>
        <fullName evidence="4">Secreted protein</fullName>
    </recommendedName>
</protein>
<keyword evidence="3" id="KW-1185">Reference proteome</keyword>
<proteinExistence type="predicted"/>
<dbReference type="EMBL" id="FORU01000011">
    <property type="protein sequence ID" value="SFJ60574.1"/>
    <property type="molecule type" value="Genomic_DNA"/>
</dbReference>
<gene>
    <name evidence="2" type="ORF">SAMN04487893_11134</name>
</gene>
<feature type="signal peptide" evidence="1">
    <location>
        <begin position="1"/>
        <end position="32"/>
    </location>
</feature>
<evidence type="ECO:0000313" key="3">
    <source>
        <dbReference type="Proteomes" id="UP000243887"/>
    </source>
</evidence>
<evidence type="ECO:0008006" key="4">
    <source>
        <dbReference type="Google" id="ProtNLM"/>
    </source>
</evidence>
<accession>A0A1I3SP08</accession>
<feature type="chain" id="PRO_5017409738" description="Secreted protein" evidence="1">
    <location>
        <begin position="33"/>
        <end position="118"/>
    </location>
</feature>
<reference evidence="3" key="1">
    <citation type="submission" date="2016-10" db="EMBL/GenBank/DDBJ databases">
        <authorList>
            <person name="Varghese N."/>
            <person name="Submissions S."/>
        </authorList>
    </citation>
    <scope>NUCLEOTIDE SEQUENCE [LARGE SCALE GENOMIC DNA]</scope>
    <source>
        <strain evidence="3">DSM 26542</strain>
    </source>
</reference>
<name>A0A1I3SP08_9FLAO</name>
<dbReference type="AlphaFoldDB" id="A0A1I3SP08"/>
<sequence>MKQFVKKALLPLAVFVVAVVSAFAMNTPSTSAAPELTQPLYTGAFCYIHPTTGACTNVPGLNPVTVNCTLVVTSITCIINIQGVGNVLLRACTPDLAHPGQWICVAPLYKRTKLLTIS</sequence>
<dbReference type="Proteomes" id="UP000243887">
    <property type="component" value="Unassembled WGS sequence"/>
</dbReference>